<dbReference type="InterPro" id="IPR002156">
    <property type="entry name" value="RNaseH_domain"/>
</dbReference>
<dbReference type="CDD" id="cd06222">
    <property type="entry name" value="RNase_H_like"/>
    <property type="match status" value="1"/>
</dbReference>
<name>A0A3P6FC79_BRAOL</name>
<proteinExistence type="predicted"/>
<evidence type="ECO:0008006" key="5">
    <source>
        <dbReference type="Google" id="ProtNLM"/>
    </source>
</evidence>
<protein>
    <recommendedName>
        <fullName evidence="5">RNase H type-1 domain-containing protein</fullName>
    </recommendedName>
</protein>
<evidence type="ECO:0000259" key="2">
    <source>
        <dbReference type="Pfam" id="PF13456"/>
    </source>
</evidence>
<dbReference type="EMBL" id="LR031878">
    <property type="protein sequence ID" value="VDD49930.1"/>
    <property type="molecule type" value="Genomic_DNA"/>
</dbReference>
<sequence length="538" mass="60909">MQCFKLPVSLCKRIQSAVTRFWWDDKEGQHKTAWVSWDKMTKPKAIGGLGFRDFQAFNDAFLGKLSWRIHNNLELLLSRILLGKYCHSESFMEVTEKASTSHGWRGILVGRDLLKDNMGWVVGNGSSIRIWDDPWLSLTTQLRPTGPATKVSANFTVADLFHENTRRWNTEKIRQVLPQWERIIKTIKPSEAGAPDKQIWLNTPSGVYTTKSGYHSAIKKRTEEEDPNDASVELEWFKGVWNIHASPKIKMFLWKLFQQALPVGEVLAMRNITTDSLCKRCGTPESIEHLFLHCPFAEQVWRYAPFVTTVESSGLIDLKSVWLNLCGRNCLPPTGLISGHLAPWILWQIWCSRNQFIFEGRTVSADETLTKAISLAREWTSSQEKQKRSTPRKTPPREPTPRNSTIVNTDAAWRATSLIAGLGWTVKNQEGSPCFKVAARDVGSALIAEGLALREALYCCKEKGIKCVLCLSDSAQLVKAINLGESYPELYGIVSDVLEISCCFDELSFSWISRERNKEADTLAKQCLVEEEAFMDGT</sequence>
<evidence type="ECO:0000313" key="4">
    <source>
        <dbReference type="EMBL" id="VDD49930.1"/>
    </source>
</evidence>
<dbReference type="GO" id="GO:0004523">
    <property type="term" value="F:RNA-DNA hybrid ribonuclease activity"/>
    <property type="evidence" value="ECO:0007669"/>
    <property type="project" value="InterPro"/>
</dbReference>
<accession>A0A3P6FC79</accession>
<feature type="domain" description="RNase H type-1" evidence="2">
    <location>
        <begin position="408"/>
        <end position="527"/>
    </location>
</feature>
<feature type="region of interest" description="Disordered" evidence="1">
    <location>
        <begin position="380"/>
        <end position="406"/>
    </location>
</feature>
<dbReference type="InterPro" id="IPR036397">
    <property type="entry name" value="RNaseH_sf"/>
</dbReference>
<evidence type="ECO:0000259" key="3">
    <source>
        <dbReference type="Pfam" id="PF13966"/>
    </source>
</evidence>
<dbReference type="SUPFAM" id="SSF53098">
    <property type="entry name" value="Ribonuclease H-like"/>
    <property type="match status" value="1"/>
</dbReference>
<dbReference type="InterPro" id="IPR026960">
    <property type="entry name" value="RVT-Znf"/>
</dbReference>
<dbReference type="Pfam" id="PF13456">
    <property type="entry name" value="RVT_3"/>
    <property type="match status" value="1"/>
</dbReference>
<dbReference type="PANTHER" id="PTHR33116:SF86">
    <property type="entry name" value="REVERSE TRANSCRIPTASE DOMAIN-CONTAINING PROTEIN"/>
    <property type="match status" value="1"/>
</dbReference>
<dbReference type="Gene3D" id="3.30.420.10">
    <property type="entry name" value="Ribonuclease H-like superfamily/Ribonuclease H"/>
    <property type="match status" value="1"/>
</dbReference>
<dbReference type="Pfam" id="PF13966">
    <property type="entry name" value="zf-RVT"/>
    <property type="match status" value="1"/>
</dbReference>
<dbReference type="GO" id="GO:0003676">
    <property type="term" value="F:nucleic acid binding"/>
    <property type="evidence" value="ECO:0007669"/>
    <property type="project" value="InterPro"/>
</dbReference>
<organism evidence="4">
    <name type="scientific">Brassica oleracea</name>
    <name type="common">Wild cabbage</name>
    <dbReference type="NCBI Taxonomy" id="3712"/>
    <lineage>
        <taxon>Eukaryota</taxon>
        <taxon>Viridiplantae</taxon>
        <taxon>Streptophyta</taxon>
        <taxon>Embryophyta</taxon>
        <taxon>Tracheophyta</taxon>
        <taxon>Spermatophyta</taxon>
        <taxon>Magnoliopsida</taxon>
        <taxon>eudicotyledons</taxon>
        <taxon>Gunneridae</taxon>
        <taxon>Pentapetalae</taxon>
        <taxon>rosids</taxon>
        <taxon>malvids</taxon>
        <taxon>Brassicales</taxon>
        <taxon>Brassicaceae</taxon>
        <taxon>Brassiceae</taxon>
        <taxon>Brassica</taxon>
    </lineage>
</organism>
<gene>
    <name evidence="4" type="ORF">BOLC1T02319H</name>
</gene>
<dbReference type="AlphaFoldDB" id="A0A3P6FC79"/>
<dbReference type="PANTHER" id="PTHR33116">
    <property type="entry name" value="REVERSE TRANSCRIPTASE ZINC-BINDING DOMAIN-CONTAINING PROTEIN-RELATED-RELATED"/>
    <property type="match status" value="1"/>
</dbReference>
<evidence type="ECO:0000256" key="1">
    <source>
        <dbReference type="SAM" id="MobiDB-lite"/>
    </source>
</evidence>
<dbReference type="InterPro" id="IPR044730">
    <property type="entry name" value="RNase_H-like_dom_plant"/>
</dbReference>
<feature type="domain" description="Reverse transcriptase zinc-binding" evidence="3">
    <location>
        <begin position="208"/>
        <end position="301"/>
    </location>
</feature>
<dbReference type="InterPro" id="IPR012337">
    <property type="entry name" value="RNaseH-like_sf"/>
</dbReference>
<reference evidence="4" key="1">
    <citation type="submission" date="2018-11" db="EMBL/GenBank/DDBJ databases">
        <authorList>
            <consortium name="Genoscope - CEA"/>
            <person name="William W."/>
        </authorList>
    </citation>
    <scope>NUCLEOTIDE SEQUENCE</scope>
</reference>